<name>A0A087G3F8_ARAAL</name>
<dbReference type="eggNOG" id="ENOG502QWH1">
    <property type="taxonomic scope" value="Eukaryota"/>
</dbReference>
<keyword evidence="8" id="KW-0804">Transcription</keyword>
<evidence type="ECO:0000256" key="7">
    <source>
        <dbReference type="ARBA" id="ARBA00023015"/>
    </source>
</evidence>
<dbReference type="OrthoDB" id="298344at2759"/>
<dbReference type="InterPro" id="IPR018866">
    <property type="entry name" value="Znf-4CXXC_R1"/>
</dbReference>
<dbReference type="PANTHER" id="PTHR31169:SF32">
    <property type="entry name" value="ZINC-FINGER DOMAIN OF MONOAMINE-OXIDASE A REPRESSOR R1"/>
    <property type="match status" value="1"/>
</dbReference>
<keyword evidence="12" id="KW-1185">Reference proteome</keyword>
<evidence type="ECO:0000256" key="3">
    <source>
        <dbReference type="ARBA" id="ARBA00022490"/>
    </source>
</evidence>
<keyword evidence="4" id="KW-1017">Isopeptide bond</keyword>
<sequence>MWKLCSGNSTSLSLKALLVPHKLQKTLGHRTRCSECDLVQGQFCGDCLFMRYGEHVLEALENPNWVCPVCRGICNCSLCRNGKGWVPTGPIYRRVSCSSDLVCFRFLD</sequence>
<keyword evidence="6" id="KW-0832">Ubl conjugation</keyword>
<dbReference type="PANTHER" id="PTHR31169">
    <property type="entry name" value="OS05G0300700 PROTEIN"/>
    <property type="match status" value="1"/>
</dbReference>
<evidence type="ECO:0000256" key="4">
    <source>
        <dbReference type="ARBA" id="ARBA00022499"/>
    </source>
</evidence>
<protein>
    <recommendedName>
        <fullName evidence="10">Zinc-finger domain-containing protein</fullName>
    </recommendedName>
</protein>
<evidence type="ECO:0000313" key="11">
    <source>
        <dbReference type="EMBL" id="KFK24410.1"/>
    </source>
</evidence>
<evidence type="ECO:0000259" key="10">
    <source>
        <dbReference type="Pfam" id="PF10497"/>
    </source>
</evidence>
<dbReference type="Pfam" id="PF10497">
    <property type="entry name" value="zf-4CXXC_R1"/>
    <property type="match status" value="1"/>
</dbReference>
<dbReference type="GO" id="GO:0005737">
    <property type="term" value="C:cytoplasm"/>
    <property type="evidence" value="ECO:0007669"/>
    <property type="project" value="UniProtKB-SubCell"/>
</dbReference>
<dbReference type="GO" id="GO:0006355">
    <property type="term" value="P:regulation of DNA-templated transcription"/>
    <property type="evidence" value="ECO:0007669"/>
    <property type="project" value="InterPro"/>
</dbReference>
<evidence type="ECO:0000313" key="12">
    <source>
        <dbReference type="Proteomes" id="UP000029120"/>
    </source>
</evidence>
<comment type="subcellular location">
    <subcellularLocation>
        <location evidence="2">Cytoplasm</location>
    </subcellularLocation>
    <subcellularLocation>
        <location evidence="1">Nucleus</location>
    </subcellularLocation>
</comment>
<organism evidence="11 12">
    <name type="scientific">Arabis alpina</name>
    <name type="common">Alpine rock-cress</name>
    <dbReference type="NCBI Taxonomy" id="50452"/>
    <lineage>
        <taxon>Eukaryota</taxon>
        <taxon>Viridiplantae</taxon>
        <taxon>Streptophyta</taxon>
        <taxon>Embryophyta</taxon>
        <taxon>Tracheophyta</taxon>
        <taxon>Spermatophyta</taxon>
        <taxon>Magnoliopsida</taxon>
        <taxon>eudicotyledons</taxon>
        <taxon>Gunneridae</taxon>
        <taxon>Pentapetalae</taxon>
        <taxon>rosids</taxon>
        <taxon>malvids</taxon>
        <taxon>Brassicales</taxon>
        <taxon>Brassicaceae</taxon>
        <taxon>Arabideae</taxon>
        <taxon>Arabis</taxon>
    </lineage>
</organism>
<dbReference type="Gramene" id="KFK24410">
    <property type="protein sequence ID" value="KFK24410"/>
    <property type="gene ID" value="AALP_AAs65492U000200"/>
</dbReference>
<evidence type="ECO:0000256" key="1">
    <source>
        <dbReference type="ARBA" id="ARBA00004123"/>
    </source>
</evidence>
<keyword evidence="3" id="KW-0963">Cytoplasm</keyword>
<keyword evidence="5" id="KW-0597">Phosphoprotein</keyword>
<keyword evidence="9" id="KW-0539">Nucleus</keyword>
<dbReference type="Proteomes" id="UP000029120">
    <property type="component" value="Unassembled WGS sequence"/>
</dbReference>
<keyword evidence="7" id="KW-0805">Transcription regulation</keyword>
<dbReference type="EMBL" id="KL968935">
    <property type="protein sequence ID" value="KFK24410.1"/>
    <property type="molecule type" value="Genomic_DNA"/>
</dbReference>
<dbReference type="InterPro" id="IPR040221">
    <property type="entry name" value="CDCA7/CDA7L"/>
</dbReference>
<feature type="domain" description="Zinc-finger" evidence="10">
    <location>
        <begin position="24"/>
        <end position="95"/>
    </location>
</feature>
<evidence type="ECO:0000256" key="5">
    <source>
        <dbReference type="ARBA" id="ARBA00022553"/>
    </source>
</evidence>
<proteinExistence type="predicted"/>
<gene>
    <name evidence="11" type="ORF">AALP_AAs65492U000200</name>
</gene>
<reference evidence="12" key="1">
    <citation type="journal article" date="2015" name="Nat. Plants">
        <title>Genome expansion of Arabis alpina linked with retrotransposition and reduced symmetric DNA methylation.</title>
        <authorList>
            <person name="Willing E.M."/>
            <person name="Rawat V."/>
            <person name="Mandakova T."/>
            <person name="Maumus F."/>
            <person name="James G.V."/>
            <person name="Nordstroem K.J."/>
            <person name="Becker C."/>
            <person name="Warthmann N."/>
            <person name="Chica C."/>
            <person name="Szarzynska B."/>
            <person name="Zytnicki M."/>
            <person name="Albani M.C."/>
            <person name="Kiefer C."/>
            <person name="Bergonzi S."/>
            <person name="Castaings L."/>
            <person name="Mateos J.L."/>
            <person name="Berns M.C."/>
            <person name="Bujdoso N."/>
            <person name="Piofczyk T."/>
            <person name="de Lorenzo L."/>
            <person name="Barrero-Sicilia C."/>
            <person name="Mateos I."/>
            <person name="Piednoel M."/>
            <person name="Hagmann J."/>
            <person name="Chen-Min-Tao R."/>
            <person name="Iglesias-Fernandez R."/>
            <person name="Schuster S.C."/>
            <person name="Alonso-Blanco C."/>
            <person name="Roudier F."/>
            <person name="Carbonero P."/>
            <person name="Paz-Ares J."/>
            <person name="Davis S.J."/>
            <person name="Pecinka A."/>
            <person name="Quesneville H."/>
            <person name="Colot V."/>
            <person name="Lysak M.A."/>
            <person name="Weigel D."/>
            <person name="Coupland G."/>
            <person name="Schneeberger K."/>
        </authorList>
    </citation>
    <scope>NUCLEOTIDE SEQUENCE [LARGE SCALE GENOMIC DNA]</scope>
    <source>
        <strain evidence="12">cv. Pajares</strain>
    </source>
</reference>
<evidence type="ECO:0000256" key="8">
    <source>
        <dbReference type="ARBA" id="ARBA00023163"/>
    </source>
</evidence>
<evidence type="ECO:0000256" key="2">
    <source>
        <dbReference type="ARBA" id="ARBA00004496"/>
    </source>
</evidence>
<accession>A0A087G3F8</accession>
<dbReference type="AlphaFoldDB" id="A0A087G3F8"/>
<dbReference type="GO" id="GO:0005634">
    <property type="term" value="C:nucleus"/>
    <property type="evidence" value="ECO:0007669"/>
    <property type="project" value="UniProtKB-SubCell"/>
</dbReference>
<evidence type="ECO:0000256" key="9">
    <source>
        <dbReference type="ARBA" id="ARBA00023242"/>
    </source>
</evidence>
<evidence type="ECO:0000256" key="6">
    <source>
        <dbReference type="ARBA" id="ARBA00022843"/>
    </source>
</evidence>